<organism evidence="5 6">
    <name type="scientific">Nothophoma quercina</name>
    <dbReference type="NCBI Taxonomy" id="749835"/>
    <lineage>
        <taxon>Eukaryota</taxon>
        <taxon>Fungi</taxon>
        <taxon>Dikarya</taxon>
        <taxon>Ascomycota</taxon>
        <taxon>Pezizomycotina</taxon>
        <taxon>Dothideomycetes</taxon>
        <taxon>Pleosporomycetidae</taxon>
        <taxon>Pleosporales</taxon>
        <taxon>Pleosporineae</taxon>
        <taxon>Didymellaceae</taxon>
        <taxon>Nothophoma</taxon>
    </lineage>
</organism>
<dbReference type="PANTHER" id="PTHR46865:SF2">
    <property type="entry name" value="MONOOXYGENASE"/>
    <property type="match status" value="1"/>
</dbReference>
<dbReference type="Gene3D" id="3.30.9.30">
    <property type="match status" value="1"/>
</dbReference>
<keyword evidence="6" id="KW-1185">Reference proteome</keyword>
<dbReference type="Pfam" id="PF01494">
    <property type="entry name" value="FAD_binding_3"/>
    <property type="match status" value="1"/>
</dbReference>
<dbReference type="Gene3D" id="3.50.50.60">
    <property type="entry name" value="FAD/NAD(P)-binding domain"/>
    <property type="match status" value="1"/>
</dbReference>
<dbReference type="PANTHER" id="PTHR46865">
    <property type="entry name" value="OXIDOREDUCTASE-RELATED"/>
    <property type="match status" value="1"/>
</dbReference>
<evidence type="ECO:0000256" key="1">
    <source>
        <dbReference type="ARBA" id="ARBA00022630"/>
    </source>
</evidence>
<proteinExistence type="predicted"/>
<keyword evidence="3" id="KW-0560">Oxidoreductase</keyword>
<sequence length="230" mass="24778">MSQQPLSILISGAGVAGASLALTLARQPGFKMQPHITLIEKSPVPRTTGQAVDIRGPGVDVITKLGLEPEIKARHTTETGMAFLNSKGATAAVFPATGDARNQGATSEYEILRGDLTGLLLDGVNEAKRKGAKVNVVYGESIETMEEREDGSGVDVYFANGKISNQKFDVVIGADGIASKTRSLIFGKEDMREHVKPSGMYVGFFSIPRTPEDDSLWRVCQLPLVRRDYL</sequence>
<accession>A0ABR3R4Z8</accession>
<evidence type="ECO:0000313" key="5">
    <source>
        <dbReference type="EMBL" id="KAL1599447.1"/>
    </source>
</evidence>
<dbReference type="PRINTS" id="PR00420">
    <property type="entry name" value="RNGMNOXGNASE"/>
</dbReference>
<reference evidence="5 6" key="1">
    <citation type="submission" date="2024-02" db="EMBL/GenBank/DDBJ databases">
        <title>De novo assembly and annotation of 12 fungi associated with fruit tree decline syndrome in Ontario, Canada.</title>
        <authorList>
            <person name="Sulman M."/>
            <person name="Ellouze W."/>
            <person name="Ilyukhin E."/>
        </authorList>
    </citation>
    <scope>NUCLEOTIDE SEQUENCE [LARGE SCALE GENOMIC DNA]</scope>
    <source>
        <strain evidence="5 6">M97-236</strain>
    </source>
</reference>
<dbReference type="InterPro" id="IPR036188">
    <property type="entry name" value="FAD/NAD-bd_sf"/>
</dbReference>
<dbReference type="Proteomes" id="UP001521222">
    <property type="component" value="Unassembled WGS sequence"/>
</dbReference>
<dbReference type="InterPro" id="IPR002938">
    <property type="entry name" value="FAD-bd"/>
</dbReference>
<evidence type="ECO:0000313" key="6">
    <source>
        <dbReference type="Proteomes" id="UP001521222"/>
    </source>
</evidence>
<keyword evidence="1" id="KW-0285">Flavoprotein</keyword>
<feature type="domain" description="FAD-binding" evidence="4">
    <location>
        <begin position="8"/>
        <end position="185"/>
    </location>
</feature>
<dbReference type="EMBL" id="JAKIXB020000020">
    <property type="protein sequence ID" value="KAL1599447.1"/>
    <property type="molecule type" value="Genomic_DNA"/>
</dbReference>
<gene>
    <name evidence="5" type="ORF">SLS59_006465</name>
</gene>
<keyword evidence="2" id="KW-0274">FAD</keyword>
<dbReference type="SUPFAM" id="SSF51905">
    <property type="entry name" value="FAD/NAD(P)-binding domain"/>
    <property type="match status" value="1"/>
</dbReference>
<comment type="caution">
    <text evidence="5">The sequence shown here is derived from an EMBL/GenBank/DDBJ whole genome shotgun (WGS) entry which is preliminary data.</text>
</comment>
<name>A0ABR3R4Z8_9PLEO</name>
<evidence type="ECO:0000259" key="4">
    <source>
        <dbReference type="Pfam" id="PF01494"/>
    </source>
</evidence>
<protein>
    <recommendedName>
        <fullName evidence="4">FAD-binding domain-containing protein</fullName>
    </recommendedName>
</protein>
<dbReference type="InterPro" id="IPR051704">
    <property type="entry name" value="FAD_aromatic-hydroxylase"/>
</dbReference>
<evidence type="ECO:0000256" key="2">
    <source>
        <dbReference type="ARBA" id="ARBA00022827"/>
    </source>
</evidence>
<evidence type="ECO:0000256" key="3">
    <source>
        <dbReference type="ARBA" id="ARBA00023002"/>
    </source>
</evidence>